<dbReference type="Proteomes" id="UP001325680">
    <property type="component" value="Chromosome"/>
</dbReference>
<accession>A0ABZ0W3N5</accession>
<sequence>MKKHLLLYLLTCFTLTTIAQAQKAYTLKFNPPDESQYAVALVSQTKMIQNIMDQNMDMNMDYNLNSTYSIATEGSNKKLTLVYDKFDMNMQIMGQQVKMSSEDTDTTNEASAAFRALKGQSMSLLMNEYGKVLRIEGAEEMLNKMGGAGQQQEAIKGVVGEDALKNMIEQSFGFYPKTPVKAGESWSTEMSLKQPYIIAGSATYTLVKVEGKKAFIDFTGKLSTDSSASMTSNGIEVNFAIEGTFSGSSEVDTDTGIPLKSVIQQKMKGNIEAGGQKIPMAVSSDITMTTARKQ</sequence>
<evidence type="ECO:0000256" key="1">
    <source>
        <dbReference type="SAM" id="SignalP"/>
    </source>
</evidence>
<gene>
    <name evidence="2" type="ORF">U0035_17930</name>
</gene>
<evidence type="ECO:0000313" key="3">
    <source>
        <dbReference type="Proteomes" id="UP001325680"/>
    </source>
</evidence>
<dbReference type="Pfam" id="PF19777">
    <property type="entry name" value="DUF6263"/>
    <property type="match status" value="1"/>
</dbReference>
<dbReference type="InterPro" id="IPR046230">
    <property type="entry name" value="DUF6263"/>
</dbReference>
<dbReference type="EMBL" id="CP139960">
    <property type="protein sequence ID" value="WQD37554.1"/>
    <property type="molecule type" value="Genomic_DNA"/>
</dbReference>
<reference evidence="2 3" key="1">
    <citation type="submission" date="2023-12" db="EMBL/GenBank/DDBJ databases">
        <title>Genome sequencing and assembly of bacterial species from a model synthetic community.</title>
        <authorList>
            <person name="Hogle S.L."/>
        </authorList>
    </citation>
    <scope>NUCLEOTIDE SEQUENCE [LARGE SCALE GENOMIC DNA]</scope>
    <source>
        <strain evidence="2 3">HAMBI_3031</strain>
    </source>
</reference>
<keyword evidence="1" id="KW-0732">Signal</keyword>
<feature type="chain" id="PRO_5045741630" evidence="1">
    <location>
        <begin position="22"/>
        <end position="294"/>
    </location>
</feature>
<feature type="signal peptide" evidence="1">
    <location>
        <begin position="1"/>
        <end position="21"/>
    </location>
</feature>
<evidence type="ECO:0000313" key="2">
    <source>
        <dbReference type="EMBL" id="WQD37554.1"/>
    </source>
</evidence>
<proteinExistence type="predicted"/>
<organism evidence="2 3">
    <name type="scientific">Niabella yanshanensis</name>
    <dbReference type="NCBI Taxonomy" id="577386"/>
    <lineage>
        <taxon>Bacteria</taxon>
        <taxon>Pseudomonadati</taxon>
        <taxon>Bacteroidota</taxon>
        <taxon>Chitinophagia</taxon>
        <taxon>Chitinophagales</taxon>
        <taxon>Chitinophagaceae</taxon>
        <taxon>Niabella</taxon>
    </lineage>
</organism>
<dbReference type="RefSeq" id="WP_114791664.1">
    <property type="nucleotide sequence ID" value="NZ_CP139960.1"/>
</dbReference>
<protein>
    <submittedName>
        <fullName evidence="2">DUF6263 family protein</fullName>
    </submittedName>
</protein>
<keyword evidence="3" id="KW-1185">Reference proteome</keyword>
<name>A0ABZ0W3N5_9BACT</name>